<dbReference type="Gene3D" id="2.60.40.10">
    <property type="entry name" value="Immunoglobulins"/>
    <property type="match status" value="1"/>
</dbReference>
<dbReference type="InterPro" id="IPR011483">
    <property type="entry name" value="Sde182_NH-like"/>
</dbReference>
<proteinExistence type="predicted"/>
<feature type="domain" description="Cellulose-binding Sde182 C-terminal" evidence="2">
    <location>
        <begin position="387"/>
        <end position="468"/>
    </location>
</feature>
<feature type="domain" description="Cellulose-binding Sde182 nucleoside hydrolase-like" evidence="1">
    <location>
        <begin position="30"/>
        <end position="298"/>
    </location>
</feature>
<dbReference type="Pfam" id="PF07632">
    <property type="entry name" value="Sde182_NH-like"/>
    <property type="match status" value="1"/>
</dbReference>
<name>A0A1S2VAW7_9BACT</name>
<dbReference type="AlphaFoldDB" id="A0A1S2VAW7"/>
<dbReference type="GO" id="GO:0016799">
    <property type="term" value="F:hydrolase activity, hydrolyzing N-glycosyl compounds"/>
    <property type="evidence" value="ECO:0007669"/>
    <property type="project" value="InterPro"/>
</dbReference>
<dbReference type="RefSeq" id="WP_071506810.1">
    <property type="nucleotide sequence ID" value="NZ_MORL01000066.1"/>
</dbReference>
<dbReference type="InterPro" id="IPR036452">
    <property type="entry name" value="Ribo_hydro-like"/>
</dbReference>
<dbReference type="InterPro" id="IPR048527">
    <property type="entry name" value="Sde182_C"/>
</dbReference>
<gene>
    <name evidence="3" type="ORF">BLX24_29485</name>
</gene>
<evidence type="ECO:0008006" key="5">
    <source>
        <dbReference type="Google" id="ProtNLM"/>
    </source>
</evidence>
<dbReference type="InterPro" id="IPR013783">
    <property type="entry name" value="Ig-like_fold"/>
</dbReference>
<organism evidence="3 4">
    <name type="scientific">Arsenicibacter rosenii</name>
    <dbReference type="NCBI Taxonomy" id="1750698"/>
    <lineage>
        <taxon>Bacteria</taxon>
        <taxon>Pseudomonadati</taxon>
        <taxon>Bacteroidota</taxon>
        <taxon>Cytophagia</taxon>
        <taxon>Cytophagales</taxon>
        <taxon>Spirosomataceae</taxon>
        <taxon>Arsenicibacter</taxon>
    </lineage>
</organism>
<dbReference type="SUPFAM" id="SSF53590">
    <property type="entry name" value="Nucleoside hydrolase"/>
    <property type="match status" value="1"/>
</dbReference>
<protein>
    <recommendedName>
        <fullName evidence="5">DUF1593 domain-containing protein</fullName>
    </recommendedName>
</protein>
<keyword evidence="4" id="KW-1185">Reference proteome</keyword>
<sequence length="470" mass="53130">MQFRTLNVVFLCSVLLLRTAEAQLPEQKLRVMVLTDIENEPDDAQSLVRFLTYTSHWDVEGLIATTSVHQRNRIAPERIRRIVEAYGKVRPNLLQHEKGYPETAHLLSLIKSAVPRYGMAAVGEGNDSEGSEHLIATVDKQDSRPVWVTVWGGANCLAQALWKVRQTRSPEAVDRFVAKIRVYTISDQDDSGPWIRKTFPNLFYIVSPGVHYKGAYHYSTWRGISGDRFTRGFDGADSTLVSNRWLDEHIRQNHGPLGAEHPHTDFIMEGDTPSFLGLINNGLSEPEHPDYGSWGGRYELYTPRTRKWFSEPETRPIWTDAEDEVLGIDGAWHNSNKATIWRWRQAYQNDFAARMDWCVKSYKEANHPPVARLGHPATLTARAGTPITLSANGSTDPDGNQLSYSWILYSEPGTFLASRIPAVPNNQQQETTFTAPKVEKPETIHFILAVTDNGVPALTRYQRVILTVLP</sequence>
<dbReference type="OrthoDB" id="253051at2"/>
<evidence type="ECO:0000313" key="4">
    <source>
        <dbReference type="Proteomes" id="UP000181790"/>
    </source>
</evidence>
<dbReference type="Pfam" id="PF21027">
    <property type="entry name" value="Sde0182_C"/>
    <property type="match status" value="1"/>
</dbReference>
<accession>A0A1S2VAW7</accession>
<comment type="caution">
    <text evidence="3">The sequence shown here is derived from an EMBL/GenBank/DDBJ whole genome shotgun (WGS) entry which is preliminary data.</text>
</comment>
<dbReference type="EMBL" id="MORL01000066">
    <property type="protein sequence ID" value="OIN55560.1"/>
    <property type="molecule type" value="Genomic_DNA"/>
</dbReference>
<dbReference type="Gene3D" id="3.90.245.10">
    <property type="entry name" value="Ribonucleoside hydrolase-like"/>
    <property type="match status" value="1"/>
</dbReference>
<reference evidence="3 4" key="1">
    <citation type="submission" date="2016-10" db="EMBL/GenBank/DDBJ databases">
        <title>Arsenicibacter rosenii gen. nov., sp. nov., an efficient arsenic-methylating bacterium isolated from an arsenic-contaminated paddy soil.</title>
        <authorList>
            <person name="Huang K."/>
        </authorList>
    </citation>
    <scope>NUCLEOTIDE SEQUENCE [LARGE SCALE GENOMIC DNA]</scope>
    <source>
        <strain evidence="3 4">SM-1</strain>
    </source>
</reference>
<evidence type="ECO:0000259" key="1">
    <source>
        <dbReference type="Pfam" id="PF07632"/>
    </source>
</evidence>
<dbReference type="Proteomes" id="UP000181790">
    <property type="component" value="Unassembled WGS sequence"/>
</dbReference>
<evidence type="ECO:0000313" key="3">
    <source>
        <dbReference type="EMBL" id="OIN55560.1"/>
    </source>
</evidence>
<evidence type="ECO:0000259" key="2">
    <source>
        <dbReference type="Pfam" id="PF21027"/>
    </source>
</evidence>